<evidence type="ECO:0000313" key="1">
    <source>
        <dbReference type="EMBL" id="KKR63609.1"/>
    </source>
</evidence>
<reference evidence="1 2" key="1">
    <citation type="journal article" date="2015" name="Nature">
        <title>rRNA introns, odd ribosomes, and small enigmatic genomes across a large radiation of phyla.</title>
        <authorList>
            <person name="Brown C.T."/>
            <person name="Hug L.A."/>
            <person name="Thomas B.C."/>
            <person name="Sharon I."/>
            <person name="Castelle C.J."/>
            <person name="Singh A."/>
            <person name="Wilkins M.J."/>
            <person name="Williams K.H."/>
            <person name="Banfield J.F."/>
        </authorList>
    </citation>
    <scope>NUCLEOTIDE SEQUENCE [LARGE SCALE GENOMIC DNA]</scope>
</reference>
<name>A0A0G0SFS4_9BACT</name>
<proteinExistence type="predicted"/>
<dbReference type="Proteomes" id="UP000034293">
    <property type="component" value="Unassembled WGS sequence"/>
</dbReference>
<gene>
    <name evidence="1" type="ORF">UU02_C0022G0005</name>
</gene>
<accession>A0A0G0SFS4</accession>
<dbReference type="AlphaFoldDB" id="A0A0G0SFS4"/>
<protein>
    <submittedName>
        <fullName evidence="1">Uncharacterized protein</fullName>
    </submittedName>
</protein>
<evidence type="ECO:0000313" key="2">
    <source>
        <dbReference type="Proteomes" id="UP000034293"/>
    </source>
</evidence>
<organism evidence="1 2">
    <name type="scientific">Candidatus Woesebacteria bacterium GW2011_GWA1_40_43</name>
    <dbReference type="NCBI Taxonomy" id="1618553"/>
    <lineage>
        <taxon>Bacteria</taxon>
        <taxon>Candidatus Woeseibacteriota</taxon>
    </lineage>
</organism>
<comment type="caution">
    <text evidence="1">The sequence shown here is derived from an EMBL/GenBank/DDBJ whole genome shotgun (WGS) entry which is preliminary data.</text>
</comment>
<sequence length="395" mass="43876">MSAETDKFQSRSSESIFFKVADLAEYVNLSRFTHFRETGKAEGNLLKIQLNLPHFEEFTGVAKPKIFVIGTPENEAVSLGRLALDDNDELSFQLSRFHYGHAALEDMSIGMNQALYVGEIGDLFTLNNPEKDSFIIHITREGPMIRFESSLYNFLRKDIPYTSAHSKHVKVEDPGNKFGRIADVCDINFEGLIPSEARLITICDNTASGMQHVAVLDKTIEYIEKNNGKHDIKTLLIISPLLTAYGATTISYAAASYGIRTVFACSGHLLGCIGPERYYSPILNNENLSASPQLLNVNSFIHHGHTEERCARGNWTSTFSAKDYALLTSDDELGRLGTSNAELIAQGSRIGPSALKDMNINPFDLIPYSTLDEARERGILKSLSHKVATDFWAIL</sequence>
<dbReference type="EMBL" id="LBZA01000022">
    <property type="protein sequence ID" value="KKR63609.1"/>
    <property type="molecule type" value="Genomic_DNA"/>
</dbReference>